<dbReference type="Proteomes" id="UP000663760">
    <property type="component" value="Chromosome 14"/>
</dbReference>
<dbReference type="EMBL" id="LR743601">
    <property type="protein sequence ID" value="CAA2631829.1"/>
    <property type="molecule type" value="Genomic_DNA"/>
</dbReference>
<organism evidence="2">
    <name type="scientific">Spirodela intermedia</name>
    <name type="common">Intermediate duckweed</name>
    <dbReference type="NCBI Taxonomy" id="51605"/>
    <lineage>
        <taxon>Eukaryota</taxon>
        <taxon>Viridiplantae</taxon>
        <taxon>Streptophyta</taxon>
        <taxon>Embryophyta</taxon>
        <taxon>Tracheophyta</taxon>
        <taxon>Spermatophyta</taxon>
        <taxon>Magnoliopsida</taxon>
        <taxon>Liliopsida</taxon>
        <taxon>Araceae</taxon>
        <taxon>Lemnoideae</taxon>
        <taxon>Spirodela</taxon>
    </lineage>
</organism>
<evidence type="ECO:0000256" key="1">
    <source>
        <dbReference type="SAM" id="MobiDB-lite"/>
    </source>
</evidence>
<accession>A0A7I8JNN5</accession>
<proteinExistence type="predicted"/>
<reference evidence="2" key="1">
    <citation type="submission" date="2019-12" db="EMBL/GenBank/DDBJ databases">
        <authorList>
            <person name="Scholz U."/>
            <person name="Mascher M."/>
            <person name="Fiebig A."/>
        </authorList>
    </citation>
    <scope>NUCLEOTIDE SEQUENCE</scope>
</reference>
<sequence length="25" mass="2748">MRRRRGSWCRGGGPGSGDGCRWLSP</sequence>
<dbReference type="EMBL" id="LR746277">
    <property type="protein sequence ID" value="CAA7408180.1"/>
    <property type="molecule type" value="Genomic_DNA"/>
</dbReference>
<feature type="region of interest" description="Disordered" evidence="1">
    <location>
        <begin position="1"/>
        <end position="25"/>
    </location>
</feature>
<protein>
    <submittedName>
        <fullName evidence="2">Uncharacterized protein</fullName>
    </submittedName>
</protein>
<evidence type="ECO:0000313" key="2">
    <source>
        <dbReference type="EMBL" id="CAA2631829.1"/>
    </source>
</evidence>
<feature type="compositionally biased region" description="Gly residues" evidence="1">
    <location>
        <begin position="9"/>
        <end position="18"/>
    </location>
</feature>
<evidence type="ECO:0000313" key="4">
    <source>
        <dbReference type="Proteomes" id="UP000663760"/>
    </source>
</evidence>
<name>A0A7I8JNN5_SPIIN</name>
<dbReference type="AlphaFoldDB" id="A0A7I8JNN5"/>
<gene>
    <name evidence="2" type="ORF">SI7747_14017477</name>
    <name evidence="3" type="ORF">SI8410_14018858</name>
</gene>
<keyword evidence="4" id="KW-1185">Reference proteome</keyword>
<evidence type="ECO:0000313" key="3">
    <source>
        <dbReference type="EMBL" id="CAA7408180.1"/>
    </source>
</evidence>